<dbReference type="NCBIfam" id="TIGR00277">
    <property type="entry name" value="HDIG"/>
    <property type="match status" value="1"/>
</dbReference>
<evidence type="ECO:0000256" key="5">
    <source>
        <dbReference type="ARBA" id="ARBA00023004"/>
    </source>
</evidence>
<evidence type="ECO:0000256" key="2">
    <source>
        <dbReference type="ARBA" id="ARBA00022723"/>
    </source>
</evidence>
<dbReference type="PANTHER" id="PTHR35795:SF1">
    <property type="entry name" value="BIS(5'-NUCLEOSYL)-TETRAPHOSPHATASE, SYMMETRICAL"/>
    <property type="match status" value="1"/>
</dbReference>
<evidence type="ECO:0000256" key="1">
    <source>
        <dbReference type="ARBA" id="ARBA00012506"/>
    </source>
</evidence>
<evidence type="ECO:0000256" key="3">
    <source>
        <dbReference type="ARBA" id="ARBA00022741"/>
    </source>
</evidence>
<comment type="catalytic activity">
    <reaction evidence="6">
        <text>P(1),P(4)-bis(5'-adenosyl) tetraphosphate + H2O = 2 ADP + 2 H(+)</text>
        <dbReference type="Rhea" id="RHEA:24252"/>
        <dbReference type="ChEBI" id="CHEBI:15377"/>
        <dbReference type="ChEBI" id="CHEBI:15378"/>
        <dbReference type="ChEBI" id="CHEBI:58141"/>
        <dbReference type="ChEBI" id="CHEBI:456216"/>
        <dbReference type="EC" id="3.6.1.41"/>
    </reaction>
</comment>
<evidence type="ECO:0000259" key="7">
    <source>
        <dbReference type="PROSITE" id="PS51831"/>
    </source>
</evidence>
<dbReference type="CDD" id="cd00077">
    <property type="entry name" value="HDc"/>
    <property type="match status" value="1"/>
</dbReference>
<dbReference type="InterPro" id="IPR005249">
    <property type="entry name" value="YqeK"/>
</dbReference>
<keyword evidence="5" id="KW-0408">Iron</keyword>
<comment type="caution">
    <text evidence="8">The sequence shown here is derived from an EMBL/GenBank/DDBJ whole genome shotgun (WGS) entry which is preliminary data.</text>
</comment>
<dbReference type="Pfam" id="PF01966">
    <property type="entry name" value="HD"/>
    <property type="match status" value="1"/>
</dbReference>
<keyword evidence="4 8" id="KW-0378">Hydrolase</keyword>
<proteinExistence type="predicted"/>
<name>A0ABR9ZWN6_9FIRM</name>
<dbReference type="GO" id="GO:0008803">
    <property type="term" value="F:bis(5'-nucleosyl)-tetraphosphatase (symmetrical) activity"/>
    <property type="evidence" value="ECO:0007669"/>
    <property type="project" value="UniProtKB-EC"/>
</dbReference>
<dbReference type="InterPro" id="IPR051094">
    <property type="entry name" value="Diverse_Catalytic_Enzymes"/>
</dbReference>
<dbReference type="InterPro" id="IPR006674">
    <property type="entry name" value="HD_domain"/>
</dbReference>
<evidence type="ECO:0000313" key="9">
    <source>
        <dbReference type="Proteomes" id="UP000614200"/>
    </source>
</evidence>
<gene>
    <name evidence="8" type="primary">yqeK</name>
    <name evidence="8" type="ORF">ISU02_17415</name>
</gene>
<organism evidence="8 9">
    <name type="scientific">Fusibacter ferrireducens</name>
    <dbReference type="NCBI Taxonomy" id="2785058"/>
    <lineage>
        <taxon>Bacteria</taxon>
        <taxon>Bacillati</taxon>
        <taxon>Bacillota</taxon>
        <taxon>Clostridia</taxon>
        <taxon>Eubacteriales</taxon>
        <taxon>Eubacteriales Family XII. Incertae Sedis</taxon>
        <taxon>Fusibacter</taxon>
    </lineage>
</organism>
<accession>A0ABR9ZWN6</accession>
<dbReference type="RefSeq" id="WP_194703121.1">
    <property type="nucleotide sequence ID" value="NZ_JADKNH010000011.1"/>
</dbReference>
<keyword evidence="2" id="KW-0479">Metal-binding</keyword>
<keyword evidence="9" id="KW-1185">Reference proteome</keyword>
<dbReference type="SMART" id="SM00471">
    <property type="entry name" value="HDc"/>
    <property type="match status" value="1"/>
</dbReference>
<dbReference type="EMBL" id="JADKNH010000011">
    <property type="protein sequence ID" value="MBF4694882.1"/>
    <property type="molecule type" value="Genomic_DNA"/>
</dbReference>
<dbReference type="PANTHER" id="PTHR35795">
    <property type="entry name" value="SLR1885 PROTEIN"/>
    <property type="match status" value="1"/>
</dbReference>
<evidence type="ECO:0000313" key="8">
    <source>
        <dbReference type="EMBL" id="MBF4694882.1"/>
    </source>
</evidence>
<dbReference type="InterPro" id="IPR006675">
    <property type="entry name" value="HDIG_dom"/>
</dbReference>
<evidence type="ECO:0000256" key="6">
    <source>
        <dbReference type="ARBA" id="ARBA00049417"/>
    </source>
</evidence>
<dbReference type="EC" id="3.6.1.41" evidence="1"/>
<reference evidence="8 9" key="1">
    <citation type="submission" date="2020-11" db="EMBL/GenBank/DDBJ databases">
        <title>Fusibacter basophilias sp. nov.</title>
        <authorList>
            <person name="Qiu D."/>
        </authorList>
    </citation>
    <scope>NUCLEOTIDE SEQUENCE [LARGE SCALE GENOMIC DNA]</scope>
    <source>
        <strain evidence="8 9">Q10-2</strain>
    </source>
</reference>
<keyword evidence="3" id="KW-0547">Nucleotide-binding</keyword>
<dbReference type="NCBIfam" id="TIGR00488">
    <property type="entry name" value="bis(5'-nucleosyl)-tetraphosphatase (symmetrical) YqeK"/>
    <property type="match status" value="1"/>
</dbReference>
<dbReference type="SUPFAM" id="SSF109604">
    <property type="entry name" value="HD-domain/PDEase-like"/>
    <property type="match status" value="1"/>
</dbReference>
<dbReference type="Proteomes" id="UP000614200">
    <property type="component" value="Unassembled WGS sequence"/>
</dbReference>
<sequence>MLSTYKLKRYLKSHLSKKRYKHTVRVAKIAKELALIYNIDVYKAEYASLGHDIAKEMNIQEARTYIDQYQIEMDPTIRQNPNLAHGEIGAIILEKKFECEDHDILEAVRWHTYGHKDMSLLSKIVYMADVIEESRCFEGVEELRRLARIDIDAAILKFYELTLDYFKENNQEMHQNTYQMIESIKEMHL</sequence>
<dbReference type="InterPro" id="IPR003607">
    <property type="entry name" value="HD/PDEase_dom"/>
</dbReference>
<dbReference type="PROSITE" id="PS51831">
    <property type="entry name" value="HD"/>
    <property type="match status" value="1"/>
</dbReference>
<protein>
    <recommendedName>
        <fullName evidence="1">bis(5'-nucleosyl)-tetraphosphatase (symmetrical)</fullName>
        <ecNumber evidence="1">3.6.1.41</ecNumber>
    </recommendedName>
</protein>
<dbReference type="Gene3D" id="1.10.3210.10">
    <property type="entry name" value="Hypothetical protein af1432"/>
    <property type="match status" value="1"/>
</dbReference>
<feature type="domain" description="HD" evidence="7">
    <location>
        <begin position="19"/>
        <end position="134"/>
    </location>
</feature>
<evidence type="ECO:0000256" key="4">
    <source>
        <dbReference type="ARBA" id="ARBA00022801"/>
    </source>
</evidence>